<proteinExistence type="inferred from homology"/>
<comment type="similarity">
    <text evidence="1">Belongs to the peptidase C14B family.</text>
</comment>
<dbReference type="GO" id="GO:0005737">
    <property type="term" value="C:cytoplasm"/>
    <property type="evidence" value="ECO:0007669"/>
    <property type="project" value="TreeGrafter"/>
</dbReference>
<evidence type="ECO:0000256" key="1">
    <source>
        <dbReference type="ARBA" id="ARBA00009005"/>
    </source>
</evidence>
<organism evidence="3 4">
    <name type="scientific">Paxillus rubicundulus Ve08.2h10</name>
    <dbReference type="NCBI Taxonomy" id="930991"/>
    <lineage>
        <taxon>Eukaryota</taxon>
        <taxon>Fungi</taxon>
        <taxon>Dikarya</taxon>
        <taxon>Basidiomycota</taxon>
        <taxon>Agaricomycotina</taxon>
        <taxon>Agaricomycetes</taxon>
        <taxon>Agaricomycetidae</taxon>
        <taxon>Boletales</taxon>
        <taxon>Paxilineae</taxon>
        <taxon>Paxillaceae</taxon>
        <taxon>Paxillus</taxon>
    </lineage>
</organism>
<feature type="non-terminal residue" evidence="3">
    <location>
        <position position="1"/>
    </location>
</feature>
<protein>
    <recommendedName>
        <fullName evidence="2">Peptidase C14 caspase domain-containing protein</fullName>
    </recommendedName>
</protein>
<evidence type="ECO:0000313" key="3">
    <source>
        <dbReference type="EMBL" id="KIK74007.1"/>
    </source>
</evidence>
<dbReference type="GO" id="GO:0006508">
    <property type="term" value="P:proteolysis"/>
    <property type="evidence" value="ECO:0007669"/>
    <property type="project" value="InterPro"/>
</dbReference>
<dbReference type="STRING" id="930991.A0A0D0BR95"/>
<gene>
    <name evidence="3" type="ORF">PAXRUDRAFT_176917</name>
</gene>
<dbReference type="EMBL" id="KN829244">
    <property type="protein sequence ID" value="KIK74007.1"/>
    <property type="molecule type" value="Genomic_DNA"/>
</dbReference>
<dbReference type="Proteomes" id="UP000054538">
    <property type="component" value="Unassembled WGS sequence"/>
</dbReference>
<dbReference type="InterPro" id="IPR011600">
    <property type="entry name" value="Pept_C14_caspase"/>
</dbReference>
<reference evidence="3 4" key="1">
    <citation type="submission" date="2014-04" db="EMBL/GenBank/DDBJ databases">
        <authorList>
            <consortium name="DOE Joint Genome Institute"/>
            <person name="Kuo A."/>
            <person name="Kohler A."/>
            <person name="Jargeat P."/>
            <person name="Nagy L.G."/>
            <person name="Floudas D."/>
            <person name="Copeland A."/>
            <person name="Barry K.W."/>
            <person name="Cichocki N."/>
            <person name="Veneault-Fourrey C."/>
            <person name="LaButti K."/>
            <person name="Lindquist E.A."/>
            <person name="Lipzen A."/>
            <person name="Lundell T."/>
            <person name="Morin E."/>
            <person name="Murat C."/>
            <person name="Sun H."/>
            <person name="Tunlid A."/>
            <person name="Henrissat B."/>
            <person name="Grigoriev I.V."/>
            <person name="Hibbett D.S."/>
            <person name="Martin F."/>
            <person name="Nordberg H.P."/>
            <person name="Cantor M.N."/>
            <person name="Hua S.X."/>
        </authorList>
    </citation>
    <scope>NUCLEOTIDE SEQUENCE [LARGE SCALE GENOMIC DNA]</scope>
    <source>
        <strain evidence="3 4">Ve08.2h10</strain>
    </source>
</reference>
<reference evidence="4" key="2">
    <citation type="submission" date="2015-01" db="EMBL/GenBank/DDBJ databases">
        <title>Evolutionary Origins and Diversification of the Mycorrhizal Mutualists.</title>
        <authorList>
            <consortium name="DOE Joint Genome Institute"/>
            <consortium name="Mycorrhizal Genomics Consortium"/>
            <person name="Kohler A."/>
            <person name="Kuo A."/>
            <person name="Nagy L.G."/>
            <person name="Floudas D."/>
            <person name="Copeland A."/>
            <person name="Barry K.W."/>
            <person name="Cichocki N."/>
            <person name="Veneault-Fourrey C."/>
            <person name="LaButti K."/>
            <person name="Lindquist E.A."/>
            <person name="Lipzen A."/>
            <person name="Lundell T."/>
            <person name="Morin E."/>
            <person name="Murat C."/>
            <person name="Riley R."/>
            <person name="Ohm R."/>
            <person name="Sun H."/>
            <person name="Tunlid A."/>
            <person name="Henrissat B."/>
            <person name="Grigoriev I.V."/>
            <person name="Hibbett D.S."/>
            <person name="Martin F."/>
        </authorList>
    </citation>
    <scope>NUCLEOTIDE SEQUENCE [LARGE SCALE GENOMIC DNA]</scope>
    <source>
        <strain evidence="4">Ve08.2h10</strain>
    </source>
</reference>
<evidence type="ECO:0000259" key="2">
    <source>
        <dbReference type="Pfam" id="PF00656"/>
    </source>
</evidence>
<dbReference type="Gene3D" id="3.40.50.12660">
    <property type="match status" value="1"/>
</dbReference>
<evidence type="ECO:0000313" key="4">
    <source>
        <dbReference type="Proteomes" id="UP000054538"/>
    </source>
</evidence>
<feature type="domain" description="Peptidase C14 caspase" evidence="2">
    <location>
        <begin position="6"/>
        <end position="121"/>
    </location>
</feature>
<accession>A0A0D0BR95</accession>
<dbReference type="InParanoid" id="A0A0D0BR95"/>
<sequence>VKSLPQGCRLTAVFDSCHSGTALDLPYIYHSNGRLKGDQISPRGRAQKASRADVISFAACQDDQKSADTVQGRVAVGAMSYAFVTTLSRRPTQSYRELLKSLRDILRQNYQQKAQLSSSHPIDTSLRFIL</sequence>
<dbReference type="PANTHER" id="PTHR48104:SF30">
    <property type="entry name" value="METACASPASE-1"/>
    <property type="match status" value="1"/>
</dbReference>
<dbReference type="HOGENOM" id="CLU_029389_3_3_1"/>
<dbReference type="GO" id="GO:0004197">
    <property type="term" value="F:cysteine-type endopeptidase activity"/>
    <property type="evidence" value="ECO:0007669"/>
    <property type="project" value="InterPro"/>
</dbReference>
<name>A0A0D0BR95_9AGAM</name>
<dbReference type="AlphaFoldDB" id="A0A0D0BR95"/>
<dbReference type="OrthoDB" id="2654202at2759"/>
<keyword evidence="4" id="KW-1185">Reference proteome</keyword>
<dbReference type="Pfam" id="PF00656">
    <property type="entry name" value="Peptidase_C14"/>
    <property type="match status" value="1"/>
</dbReference>
<dbReference type="InterPro" id="IPR050452">
    <property type="entry name" value="Metacaspase"/>
</dbReference>
<dbReference type="PANTHER" id="PTHR48104">
    <property type="entry name" value="METACASPASE-4"/>
    <property type="match status" value="1"/>
</dbReference>